<keyword evidence="3" id="KW-0804">Transcription</keyword>
<dbReference type="AlphaFoldDB" id="A0A9X1ZF87"/>
<evidence type="ECO:0000256" key="4">
    <source>
        <dbReference type="PROSITE-ProRule" id="PRU00335"/>
    </source>
</evidence>
<dbReference type="PANTHER" id="PTHR47506">
    <property type="entry name" value="TRANSCRIPTIONAL REGULATORY PROTEIN"/>
    <property type="match status" value="1"/>
</dbReference>
<name>A0A9X1ZF87_9GAMM</name>
<feature type="domain" description="HTH tetR-type" evidence="5">
    <location>
        <begin position="5"/>
        <end position="65"/>
    </location>
</feature>
<dbReference type="InterPro" id="IPR001647">
    <property type="entry name" value="HTH_TetR"/>
</dbReference>
<evidence type="ECO:0000313" key="7">
    <source>
        <dbReference type="Proteomes" id="UP001139408"/>
    </source>
</evidence>
<accession>A0A9X1ZF87</accession>
<evidence type="ECO:0000259" key="5">
    <source>
        <dbReference type="PROSITE" id="PS50977"/>
    </source>
</evidence>
<keyword evidence="2 4" id="KW-0238">DNA-binding</keyword>
<dbReference type="Proteomes" id="UP001139408">
    <property type="component" value="Unassembled WGS sequence"/>
</dbReference>
<dbReference type="PROSITE" id="PS50977">
    <property type="entry name" value="HTH_TETR_2"/>
    <property type="match status" value="1"/>
</dbReference>
<sequence length="201" mass="22566">MGRKSDSRQHLQQAILDLMWETSYGTLTIDLICERAGVKKGSFYYFFNSKSELAAEAISWRWEAKKAKMDTLFSHTRTPLERLKLYFDDIRNTQLEALNTHGRILGCPNFSVGAEISGTAPELDKKLKRTFTDLLAYIESAIRDAQLVGDINVTDPAMSARCVLAFFEGVLTHAQVLNDPTLLDDIWPGTLQMLGVVSTSE</sequence>
<comment type="caution">
    <text evidence="6">The sequence shown here is derived from an EMBL/GenBank/DDBJ whole genome shotgun (WGS) entry which is preliminary data.</text>
</comment>
<dbReference type="InterPro" id="IPR036271">
    <property type="entry name" value="Tet_transcr_reg_TetR-rel_C_sf"/>
</dbReference>
<dbReference type="RefSeq" id="WP_188927052.1">
    <property type="nucleotide sequence ID" value="NZ_BMQI01000073.1"/>
</dbReference>
<evidence type="ECO:0000256" key="3">
    <source>
        <dbReference type="ARBA" id="ARBA00023163"/>
    </source>
</evidence>
<keyword evidence="7" id="KW-1185">Reference proteome</keyword>
<reference evidence="6" key="1">
    <citation type="submission" date="2022-01" db="EMBL/GenBank/DDBJ databases">
        <title>Whole genome-based taxonomy of the Shewanellaceae.</title>
        <authorList>
            <person name="Martin-Rodriguez A.J."/>
        </authorList>
    </citation>
    <scope>NUCLEOTIDE SEQUENCE</scope>
    <source>
        <strain evidence="6">DSM 23803</strain>
    </source>
</reference>
<protein>
    <submittedName>
        <fullName evidence="6">TetR/AcrR family transcriptional regulator</fullName>
    </submittedName>
</protein>
<dbReference type="SUPFAM" id="SSF48498">
    <property type="entry name" value="Tetracyclin repressor-like, C-terminal domain"/>
    <property type="match status" value="1"/>
</dbReference>
<dbReference type="Gene3D" id="1.10.357.10">
    <property type="entry name" value="Tetracycline Repressor, domain 2"/>
    <property type="match status" value="1"/>
</dbReference>
<gene>
    <name evidence="6" type="ORF">L2749_20710</name>
</gene>
<feature type="DNA-binding region" description="H-T-H motif" evidence="4">
    <location>
        <begin position="28"/>
        <end position="47"/>
    </location>
</feature>
<dbReference type="SUPFAM" id="SSF46689">
    <property type="entry name" value="Homeodomain-like"/>
    <property type="match status" value="1"/>
</dbReference>
<dbReference type="GO" id="GO:0003677">
    <property type="term" value="F:DNA binding"/>
    <property type="evidence" value="ECO:0007669"/>
    <property type="project" value="UniProtKB-UniRule"/>
</dbReference>
<organism evidence="6 7">
    <name type="scientific">Shewanella algicola</name>
    <dbReference type="NCBI Taxonomy" id="640633"/>
    <lineage>
        <taxon>Bacteria</taxon>
        <taxon>Pseudomonadati</taxon>
        <taxon>Pseudomonadota</taxon>
        <taxon>Gammaproteobacteria</taxon>
        <taxon>Alteromonadales</taxon>
        <taxon>Shewanellaceae</taxon>
        <taxon>Shewanella</taxon>
    </lineage>
</organism>
<evidence type="ECO:0000313" key="6">
    <source>
        <dbReference type="EMBL" id="MCL1107630.1"/>
    </source>
</evidence>
<dbReference type="PANTHER" id="PTHR47506:SF1">
    <property type="entry name" value="HTH-TYPE TRANSCRIPTIONAL REGULATOR YJDC"/>
    <property type="match status" value="1"/>
</dbReference>
<evidence type="ECO:0000256" key="2">
    <source>
        <dbReference type="ARBA" id="ARBA00023125"/>
    </source>
</evidence>
<evidence type="ECO:0000256" key="1">
    <source>
        <dbReference type="ARBA" id="ARBA00023015"/>
    </source>
</evidence>
<proteinExistence type="predicted"/>
<dbReference type="Pfam" id="PF16925">
    <property type="entry name" value="TetR_C_13"/>
    <property type="match status" value="1"/>
</dbReference>
<dbReference type="Pfam" id="PF00440">
    <property type="entry name" value="TetR_N"/>
    <property type="match status" value="1"/>
</dbReference>
<keyword evidence="1" id="KW-0805">Transcription regulation</keyword>
<dbReference type="EMBL" id="JAKILJ010000073">
    <property type="protein sequence ID" value="MCL1107630.1"/>
    <property type="molecule type" value="Genomic_DNA"/>
</dbReference>
<dbReference type="InterPro" id="IPR009057">
    <property type="entry name" value="Homeodomain-like_sf"/>
</dbReference>
<dbReference type="InterPro" id="IPR011075">
    <property type="entry name" value="TetR_C"/>
</dbReference>